<keyword evidence="3" id="KW-1185">Reference proteome</keyword>
<protein>
    <submittedName>
        <fullName evidence="2">Uncharacterized protein</fullName>
    </submittedName>
</protein>
<dbReference type="AlphaFoldDB" id="A0A7M2YBC3"/>
<name>A0A7M2YBC3_9FLAO</name>
<reference evidence="2 3" key="1">
    <citation type="submission" date="2019-05" db="EMBL/GenBank/DDBJ databases">
        <title>Chryseobacterium sp. isolated from King George Island, maritime Antarctica.</title>
        <authorList>
            <person name="Peng X."/>
        </authorList>
    </citation>
    <scope>NUCLEOTIDE SEQUENCE [LARGE SCALE GENOMIC DNA]</scope>
    <source>
        <strain evidence="2 3">7-3A</strain>
    </source>
</reference>
<dbReference type="Proteomes" id="UP000594195">
    <property type="component" value="Chromosome"/>
</dbReference>
<organism evidence="2 3">
    <name type="scientific">Kaistella flava</name>
    <name type="common">ex Peng et al. 2021</name>
    <dbReference type="NCBI Taxonomy" id="2038776"/>
    <lineage>
        <taxon>Bacteria</taxon>
        <taxon>Pseudomonadati</taxon>
        <taxon>Bacteroidota</taxon>
        <taxon>Flavobacteriia</taxon>
        <taxon>Flavobacteriales</taxon>
        <taxon>Weeksellaceae</taxon>
        <taxon>Chryseobacterium group</taxon>
        <taxon>Kaistella</taxon>
    </lineage>
</organism>
<sequence length="347" mass="40735">MEKKLLKTYCVLTILFALFINAQNITVVDTNSKPLANVLVFDKDGNLLSKTDIEGNFDKKSIEPLQSSYIFKQENANEDAINSKEFTNDTIVLNNRVVQIPEVIISTISNPNYVVIRGYFNNYITLNNKLNCYVDGIVEYTFDYKTKEYINSNIIEYRTFVLKEKSNEGKEVSTFSFDTMVRIPELEKITQLDKLKDKKDVVFKTYIDVENDKTNVQYTSLRLQDKVVKLFGYLFTEGSSVSMFSFSKTKNYDLIRNLDYFNHTYQINLKHKTEENYNAFKGYSNFYPEKVYYLKDKKKNDKIKLNRNKSSYSDNYWKNSVLESTYNTFSNFFKTDLVEQPNSFKSK</sequence>
<evidence type="ECO:0000313" key="2">
    <source>
        <dbReference type="EMBL" id="QOW11139.1"/>
    </source>
</evidence>
<dbReference type="EMBL" id="CP040442">
    <property type="protein sequence ID" value="QOW11139.1"/>
    <property type="molecule type" value="Genomic_DNA"/>
</dbReference>
<keyword evidence="1" id="KW-0732">Signal</keyword>
<accession>A0A7M2YBC3</accession>
<feature type="chain" id="PRO_5032456407" evidence="1">
    <location>
        <begin position="23"/>
        <end position="347"/>
    </location>
</feature>
<feature type="signal peptide" evidence="1">
    <location>
        <begin position="1"/>
        <end position="22"/>
    </location>
</feature>
<dbReference type="KEGG" id="kfa:Q73A0000_12605"/>
<dbReference type="RefSeq" id="WP_193811305.1">
    <property type="nucleotide sequence ID" value="NZ_CP040442.1"/>
</dbReference>
<proteinExistence type="predicted"/>
<gene>
    <name evidence="2" type="ORF">Q73A0000_12605</name>
</gene>
<evidence type="ECO:0000313" key="3">
    <source>
        <dbReference type="Proteomes" id="UP000594195"/>
    </source>
</evidence>
<evidence type="ECO:0000256" key="1">
    <source>
        <dbReference type="SAM" id="SignalP"/>
    </source>
</evidence>